<dbReference type="Gene3D" id="1.10.443.10">
    <property type="entry name" value="Intergrase catalytic core"/>
    <property type="match status" value="1"/>
</dbReference>
<dbReference type="InterPro" id="IPR050090">
    <property type="entry name" value="Tyrosine_recombinase_XerCD"/>
</dbReference>
<evidence type="ECO:0000256" key="2">
    <source>
        <dbReference type="ARBA" id="ARBA00022908"/>
    </source>
</evidence>
<organism evidence="8 9">
    <name type="scientific">Fodinibius halophilus</name>
    <dbReference type="NCBI Taxonomy" id="1736908"/>
    <lineage>
        <taxon>Bacteria</taxon>
        <taxon>Pseudomonadati</taxon>
        <taxon>Balneolota</taxon>
        <taxon>Balneolia</taxon>
        <taxon>Balneolales</taxon>
        <taxon>Balneolaceae</taxon>
        <taxon>Fodinibius</taxon>
    </lineage>
</organism>
<dbReference type="InterPro" id="IPR044068">
    <property type="entry name" value="CB"/>
</dbReference>
<dbReference type="SUPFAM" id="SSF56349">
    <property type="entry name" value="DNA breaking-rejoining enzymes"/>
    <property type="match status" value="1"/>
</dbReference>
<keyword evidence="4" id="KW-0233">DNA recombination</keyword>
<dbReference type="PANTHER" id="PTHR30349">
    <property type="entry name" value="PHAGE INTEGRASE-RELATED"/>
    <property type="match status" value="1"/>
</dbReference>
<evidence type="ECO:0000256" key="1">
    <source>
        <dbReference type="ARBA" id="ARBA00008857"/>
    </source>
</evidence>
<evidence type="ECO:0000256" key="3">
    <source>
        <dbReference type="ARBA" id="ARBA00023125"/>
    </source>
</evidence>
<evidence type="ECO:0000256" key="4">
    <source>
        <dbReference type="ARBA" id="ARBA00023172"/>
    </source>
</evidence>
<dbReference type="GO" id="GO:0006310">
    <property type="term" value="P:DNA recombination"/>
    <property type="evidence" value="ECO:0007669"/>
    <property type="project" value="UniProtKB-KW"/>
</dbReference>
<dbReference type="InterPro" id="IPR010998">
    <property type="entry name" value="Integrase_recombinase_N"/>
</dbReference>
<name>A0A6M1T6F7_9BACT</name>
<dbReference type="AlphaFoldDB" id="A0A6M1T6F7"/>
<dbReference type="EMBL" id="JAALLS010000023">
    <property type="protein sequence ID" value="NGP89697.1"/>
    <property type="molecule type" value="Genomic_DNA"/>
</dbReference>
<dbReference type="InterPro" id="IPR002104">
    <property type="entry name" value="Integrase_catalytic"/>
</dbReference>
<dbReference type="Proteomes" id="UP000479132">
    <property type="component" value="Unassembled WGS sequence"/>
</dbReference>
<dbReference type="Gene3D" id="1.10.150.130">
    <property type="match status" value="1"/>
</dbReference>
<comment type="similarity">
    <text evidence="1">Belongs to the 'phage' integrase family.</text>
</comment>
<evidence type="ECO:0000259" key="7">
    <source>
        <dbReference type="PROSITE" id="PS51900"/>
    </source>
</evidence>
<dbReference type="PROSITE" id="PS51898">
    <property type="entry name" value="TYR_RECOMBINASE"/>
    <property type="match status" value="1"/>
</dbReference>
<accession>A0A6M1T6F7</accession>
<dbReference type="CDD" id="cd00397">
    <property type="entry name" value="DNA_BRE_C"/>
    <property type="match status" value="1"/>
</dbReference>
<dbReference type="GO" id="GO:0003677">
    <property type="term" value="F:DNA binding"/>
    <property type="evidence" value="ECO:0007669"/>
    <property type="project" value="UniProtKB-UniRule"/>
</dbReference>
<feature type="domain" description="Tyr recombinase" evidence="6">
    <location>
        <begin position="178"/>
        <end position="388"/>
    </location>
</feature>
<sequence>MASLKKRNGTYYIRFYKKINGKGKQKALSLGTKIKREAQKLLIEYEDKFERGEIDPFNGWSPRQEAKKKRQKLRGKYVPLHKAADQFIEQRSQANQTTKDNYRRHLDMLEDKLGRTMPVTEILEKDIREFCFRSDLAKATQASYLRHLKVFFRWLHEKEILKEDITADIKPPKVPQKIAQKTISREELDQVFEAYDQFYKEQKKKGYVTKPHQMRLWFKPMINTMYYCGMRASEAVNLRWKDVDLKGNSDDPDDLGHIRITNSDDNTTKSGKERIVPIREPLKPWLVQWHKKQEEPTDGYVFPSSTGLNRFQGMTAGSLSRSFKKFVRLAEDVPNTITLHGLRHSCATDLLRKGVPIHIVQKIMGHSSIDVTQIYEHLDQNDIKHAMKGID</sequence>
<reference evidence="8 9" key="1">
    <citation type="submission" date="2020-02" db="EMBL/GenBank/DDBJ databases">
        <title>Aliifodinibius halophilus 2W32, complete genome.</title>
        <authorList>
            <person name="Li Y."/>
            <person name="Wu S."/>
        </authorList>
    </citation>
    <scope>NUCLEOTIDE SEQUENCE [LARGE SCALE GENOMIC DNA]</scope>
    <source>
        <strain evidence="8 9">2W32</strain>
    </source>
</reference>
<comment type="caution">
    <text evidence="8">The sequence shown here is derived from an EMBL/GenBank/DDBJ whole genome shotgun (WGS) entry which is preliminary data.</text>
</comment>
<keyword evidence="9" id="KW-1185">Reference proteome</keyword>
<keyword evidence="3 5" id="KW-0238">DNA-binding</keyword>
<feature type="domain" description="Core-binding (CB)" evidence="7">
    <location>
        <begin position="78"/>
        <end position="156"/>
    </location>
</feature>
<keyword evidence="2" id="KW-0229">DNA integration</keyword>
<evidence type="ECO:0000259" key="6">
    <source>
        <dbReference type="PROSITE" id="PS51898"/>
    </source>
</evidence>
<evidence type="ECO:0000313" key="9">
    <source>
        <dbReference type="Proteomes" id="UP000479132"/>
    </source>
</evidence>
<dbReference type="InterPro" id="IPR011010">
    <property type="entry name" value="DNA_brk_join_enz"/>
</dbReference>
<dbReference type="GO" id="GO:0015074">
    <property type="term" value="P:DNA integration"/>
    <property type="evidence" value="ECO:0007669"/>
    <property type="project" value="UniProtKB-KW"/>
</dbReference>
<dbReference type="InterPro" id="IPR013762">
    <property type="entry name" value="Integrase-like_cat_sf"/>
</dbReference>
<dbReference type="RefSeq" id="WP_165270712.1">
    <property type="nucleotide sequence ID" value="NZ_JAALLS010000023.1"/>
</dbReference>
<proteinExistence type="inferred from homology"/>
<dbReference type="PROSITE" id="PS51900">
    <property type="entry name" value="CB"/>
    <property type="match status" value="1"/>
</dbReference>
<dbReference type="PANTHER" id="PTHR30349:SF41">
    <property type="entry name" value="INTEGRASE_RECOMBINASE PROTEIN MJ0367-RELATED"/>
    <property type="match status" value="1"/>
</dbReference>
<evidence type="ECO:0000313" key="8">
    <source>
        <dbReference type="EMBL" id="NGP89697.1"/>
    </source>
</evidence>
<gene>
    <name evidence="8" type="ORF">G3569_15160</name>
</gene>
<dbReference type="Pfam" id="PF00589">
    <property type="entry name" value="Phage_integrase"/>
    <property type="match status" value="1"/>
</dbReference>
<evidence type="ECO:0000256" key="5">
    <source>
        <dbReference type="PROSITE-ProRule" id="PRU01248"/>
    </source>
</evidence>
<protein>
    <submittedName>
        <fullName evidence="8">Tyrosine-type recombinase/integrase</fullName>
    </submittedName>
</protein>